<accession>A0A8J7PMC9</accession>
<keyword evidence="4" id="KW-0812">Transmembrane</keyword>
<comment type="pathway">
    <text evidence="1">Lipid metabolism.</text>
</comment>
<sequence>MIIFIRSIIFNILFYVWTFIVVVSALPALVIGRQWTHRISRYWGNGVTVLLHLVGIQVEIRGRHYLPSEPAIIASKHQSAWETTMIEIFVPEAVIILKKELIKIPLFGRLLLNTGVISIDRSKGRSVIPQMVEGAKHAKEQGRSLFIFPEGTRTTAGERGTYRYGTYALYHQTGMKVVPAAHNAGFFWPRRKFLKNPGKIIFEFLPPIEPGLSEKDFMKKLEESIESACEILHPFKKGPQSS</sequence>
<gene>
    <name evidence="6" type="ORF">J0H12_04435</name>
</gene>
<name>A0A8J7PMC9_9PROT</name>
<keyword evidence="2" id="KW-0808">Transferase</keyword>
<dbReference type="Pfam" id="PF01553">
    <property type="entry name" value="Acyltransferase"/>
    <property type="match status" value="1"/>
</dbReference>
<dbReference type="SMART" id="SM00563">
    <property type="entry name" value="PlsC"/>
    <property type="match status" value="1"/>
</dbReference>
<evidence type="ECO:0000313" key="6">
    <source>
        <dbReference type="EMBL" id="MBN9413153.1"/>
    </source>
</evidence>
<dbReference type="InterPro" id="IPR002123">
    <property type="entry name" value="Plipid/glycerol_acylTrfase"/>
</dbReference>
<reference evidence="6" key="1">
    <citation type="submission" date="2021-02" db="EMBL/GenBank/DDBJ databases">
        <title>Thiocyanate and organic carbon inputs drive convergent selection for specific autotrophic Afipia and Thiobacillus strains within complex microbiomes.</title>
        <authorList>
            <person name="Huddy R.J."/>
            <person name="Sachdeva R."/>
            <person name="Kadzinga F."/>
            <person name="Kantor R.S."/>
            <person name="Harrison S.T.L."/>
            <person name="Banfield J.F."/>
        </authorList>
    </citation>
    <scope>NUCLEOTIDE SEQUENCE</scope>
    <source>
        <strain evidence="6">SCN18_10_11_15_R4_P_38_20</strain>
    </source>
</reference>
<dbReference type="GO" id="GO:0003841">
    <property type="term" value="F:1-acylglycerol-3-phosphate O-acyltransferase activity"/>
    <property type="evidence" value="ECO:0007669"/>
    <property type="project" value="TreeGrafter"/>
</dbReference>
<evidence type="ECO:0000313" key="7">
    <source>
        <dbReference type="Proteomes" id="UP000664414"/>
    </source>
</evidence>
<dbReference type="AlphaFoldDB" id="A0A8J7PMC9"/>
<evidence type="ECO:0000256" key="3">
    <source>
        <dbReference type="ARBA" id="ARBA00023315"/>
    </source>
</evidence>
<organism evidence="6 7">
    <name type="scientific">Candidatus Paracaedimonas acanthamoebae</name>
    <dbReference type="NCBI Taxonomy" id="244581"/>
    <lineage>
        <taxon>Bacteria</taxon>
        <taxon>Pseudomonadati</taxon>
        <taxon>Pseudomonadota</taxon>
        <taxon>Alphaproteobacteria</taxon>
        <taxon>Holosporales</taxon>
        <taxon>Caedimonadaceae</taxon>
        <taxon>Candidatus Paracaedimonas</taxon>
    </lineage>
</organism>
<keyword evidence="4" id="KW-1133">Transmembrane helix</keyword>
<keyword evidence="4" id="KW-0472">Membrane</keyword>
<proteinExistence type="predicted"/>
<evidence type="ECO:0000256" key="4">
    <source>
        <dbReference type="SAM" id="Phobius"/>
    </source>
</evidence>
<feature type="domain" description="Phospholipid/glycerol acyltransferase" evidence="5">
    <location>
        <begin position="71"/>
        <end position="185"/>
    </location>
</feature>
<keyword evidence="3 6" id="KW-0012">Acyltransferase</keyword>
<dbReference type="PANTHER" id="PTHR10434">
    <property type="entry name" value="1-ACYL-SN-GLYCEROL-3-PHOSPHATE ACYLTRANSFERASE"/>
    <property type="match status" value="1"/>
</dbReference>
<dbReference type="PANTHER" id="PTHR10434:SF40">
    <property type="entry name" value="1-ACYL-SN-GLYCEROL-3-PHOSPHATE ACYLTRANSFERASE"/>
    <property type="match status" value="1"/>
</dbReference>
<protein>
    <submittedName>
        <fullName evidence="6">1-acyl-sn-glycerol-3-phosphate acyltransferase</fullName>
    </submittedName>
</protein>
<evidence type="ECO:0000256" key="2">
    <source>
        <dbReference type="ARBA" id="ARBA00022679"/>
    </source>
</evidence>
<feature type="transmembrane region" description="Helical" evidence="4">
    <location>
        <begin position="12"/>
        <end position="31"/>
    </location>
</feature>
<dbReference type="SUPFAM" id="SSF69593">
    <property type="entry name" value="Glycerol-3-phosphate (1)-acyltransferase"/>
    <property type="match status" value="1"/>
</dbReference>
<dbReference type="EMBL" id="JAFKGL010000017">
    <property type="protein sequence ID" value="MBN9413153.1"/>
    <property type="molecule type" value="Genomic_DNA"/>
</dbReference>
<dbReference type="GO" id="GO:0006654">
    <property type="term" value="P:phosphatidic acid biosynthetic process"/>
    <property type="evidence" value="ECO:0007669"/>
    <property type="project" value="TreeGrafter"/>
</dbReference>
<comment type="caution">
    <text evidence="6">The sequence shown here is derived from an EMBL/GenBank/DDBJ whole genome shotgun (WGS) entry which is preliminary data.</text>
</comment>
<evidence type="ECO:0000256" key="1">
    <source>
        <dbReference type="ARBA" id="ARBA00005189"/>
    </source>
</evidence>
<evidence type="ECO:0000259" key="5">
    <source>
        <dbReference type="SMART" id="SM00563"/>
    </source>
</evidence>
<dbReference type="CDD" id="cd07989">
    <property type="entry name" value="LPLAT_AGPAT-like"/>
    <property type="match status" value="1"/>
</dbReference>
<dbReference type="Proteomes" id="UP000664414">
    <property type="component" value="Unassembled WGS sequence"/>
</dbReference>